<dbReference type="HOGENOM" id="CLU_121533_0_0_1"/>
<keyword evidence="3" id="KW-1185">Reference proteome</keyword>
<feature type="region of interest" description="Disordered" evidence="1">
    <location>
        <begin position="174"/>
        <end position="194"/>
    </location>
</feature>
<dbReference type="PANTHER" id="PTHR21192">
    <property type="entry name" value="NUCLEAR PROTEIN E3-3"/>
    <property type="match status" value="1"/>
</dbReference>
<evidence type="ECO:0000256" key="1">
    <source>
        <dbReference type="SAM" id="MobiDB-lite"/>
    </source>
</evidence>
<dbReference type="SUPFAM" id="SSF64076">
    <property type="entry name" value="MTH938-like"/>
    <property type="match status" value="1"/>
</dbReference>
<name>A0A0C9XZG2_9AGAR</name>
<proteinExistence type="predicted"/>
<accession>A0A0C9XZG2</accession>
<dbReference type="Pfam" id="PF04430">
    <property type="entry name" value="DUF498"/>
    <property type="match status" value="1"/>
</dbReference>
<evidence type="ECO:0000313" key="2">
    <source>
        <dbReference type="EMBL" id="KIK10326.1"/>
    </source>
</evidence>
<dbReference type="EMBL" id="KN838536">
    <property type="protein sequence ID" value="KIK10326.1"/>
    <property type="molecule type" value="Genomic_DNA"/>
</dbReference>
<organism evidence="2 3">
    <name type="scientific">Laccaria amethystina LaAM-08-1</name>
    <dbReference type="NCBI Taxonomy" id="1095629"/>
    <lineage>
        <taxon>Eukaryota</taxon>
        <taxon>Fungi</taxon>
        <taxon>Dikarya</taxon>
        <taxon>Basidiomycota</taxon>
        <taxon>Agaricomycotina</taxon>
        <taxon>Agaricomycetes</taxon>
        <taxon>Agaricomycetidae</taxon>
        <taxon>Agaricales</taxon>
        <taxon>Agaricineae</taxon>
        <taxon>Hydnangiaceae</taxon>
        <taxon>Laccaria</taxon>
    </lineage>
</organism>
<dbReference type="GO" id="GO:0032981">
    <property type="term" value="P:mitochondrial respiratory chain complex I assembly"/>
    <property type="evidence" value="ECO:0007669"/>
    <property type="project" value="TreeGrafter"/>
</dbReference>
<dbReference type="InterPro" id="IPR007523">
    <property type="entry name" value="NDUFAF3/AAMDC"/>
</dbReference>
<dbReference type="GO" id="GO:0005743">
    <property type="term" value="C:mitochondrial inner membrane"/>
    <property type="evidence" value="ECO:0007669"/>
    <property type="project" value="TreeGrafter"/>
</dbReference>
<reference evidence="2 3" key="1">
    <citation type="submission" date="2014-04" db="EMBL/GenBank/DDBJ databases">
        <authorList>
            <consortium name="DOE Joint Genome Institute"/>
            <person name="Kuo A."/>
            <person name="Kohler A."/>
            <person name="Nagy L.G."/>
            <person name="Floudas D."/>
            <person name="Copeland A."/>
            <person name="Barry K.W."/>
            <person name="Cichocki N."/>
            <person name="Veneault-Fourrey C."/>
            <person name="LaButti K."/>
            <person name="Lindquist E.A."/>
            <person name="Lipzen A."/>
            <person name="Lundell T."/>
            <person name="Morin E."/>
            <person name="Murat C."/>
            <person name="Sun H."/>
            <person name="Tunlid A."/>
            <person name="Henrissat B."/>
            <person name="Grigoriev I.V."/>
            <person name="Hibbett D.S."/>
            <person name="Martin F."/>
            <person name="Nordberg H.P."/>
            <person name="Cantor M.N."/>
            <person name="Hua S.X."/>
        </authorList>
    </citation>
    <scope>NUCLEOTIDE SEQUENCE [LARGE SCALE GENOMIC DNA]</scope>
    <source>
        <strain evidence="2 3">LaAM-08-1</strain>
    </source>
</reference>
<dbReference type="OrthoDB" id="20681at2759"/>
<dbReference type="Gene3D" id="3.40.1230.10">
    <property type="entry name" value="MTH938-like"/>
    <property type="match status" value="1"/>
</dbReference>
<dbReference type="PANTHER" id="PTHR21192:SF2">
    <property type="entry name" value="NADH DEHYDROGENASE [UBIQUINONE] 1 ALPHA SUBCOMPLEX ASSEMBLY FACTOR 3"/>
    <property type="match status" value="1"/>
</dbReference>
<reference evidence="3" key="2">
    <citation type="submission" date="2015-01" db="EMBL/GenBank/DDBJ databases">
        <title>Evolutionary Origins and Diversification of the Mycorrhizal Mutualists.</title>
        <authorList>
            <consortium name="DOE Joint Genome Institute"/>
            <consortium name="Mycorrhizal Genomics Consortium"/>
            <person name="Kohler A."/>
            <person name="Kuo A."/>
            <person name="Nagy L.G."/>
            <person name="Floudas D."/>
            <person name="Copeland A."/>
            <person name="Barry K.W."/>
            <person name="Cichocki N."/>
            <person name="Veneault-Fourrey C."/>
            <person name="LaButti K."/>
            <person name="Lindquist E.A."/>
            <person name="Lipzen A."/>
            <person name="Lundell T."/>
            <person name="Morin E."/>
            <person name="Murat C."/>
            <person name="Riley R."/>
            <person name="Ohm R."/>
            <person name="Sun H."/>
            <person name="Tunlid A."/>
            <person name="Henrissat B."/>
            <person name="Grigoriev I.V."/>
            <person name="Hibbett D.S."/>
            <person name="Martin F."/>
        </authorList>
    </citation>
    <scope>NUCLEOTIDE SEQUENCE [LARGE SCALE GENOMIC DNA]</scope>
    <source>
        <strain evidence="3">LaAM-08-1</strain>
    </source>
</reference>
<protein>
    <submittedName>
        <fullName evidence="2">Unplaced genomic scaffold K443scaffold_1, whole genome shotgun sequence</fullName>
    </submittedName>
</protein>
<gene>
    <name evidence="2" type="ORF">K443DRAFT_127092</name>
</gene>
<dbReference type="STRING" id="1095629.A0A0C9XZG2"/>
<dbReference type="AlphaFoldDB" id="A0A0C9XZG2"/>
<dbReference type="Proteomes" id="UP000054477">
    <property type="component" value="Unassembled WGS sequence"/>
</dbReference>
<sequence>MLLRTHTIRRLGRGLGPHQCTRFHRQWLLPFILSIQTPTPSSRAFHATPHTFNSSFTNLLADADNPPPVQVSSISDQEGIRLVDGLVLPAACIFLEGRVYLWDVPLLKPSEVQWQGWTKDHFELFDIVVPKPEILLLGTGKRIVQPPPFMRTYLHNLGIQLDVMDTVQKRVRDVQPPSGRRPTCCSGLITQRPT</sequence>
<dbReference type="InterPro" id="IPR036748">
    <property type="entry name" value="MTH938-like_sf"/>
</dbReference>
<evidence type="ECO:0000313" key="3">
    <source>
        <dbReference type="Proteomes" id="UP000054477"/>
    </source>
</evidence>